<dbReference type="RefSeq" id="WP_379016693.1">
    <property type="nucleotide sequence ID" value="NZ_JBHUGY010000003.1"/>
</dbReference>
<protein>
    <submittedName>
        <fullName evidence="7">Mov34/MPN/PAD-1 family protein</fullName>
    </submittedName>
</protein>
<evidence type="ECO:0000313" key="8">
    <source>
        <dbReference type="Proteomes" id="UP001597349"/>
    </source>
</evidence>
<evidence type="ECO:0000259" key="6">
    <source>
        <dbReference type="Pfam" id="PF14464"/>
    </source>
</evidence>
<reference evidence="8" key="1">
    <citation type="journal article" date="2019" name="Int. J. Syst. Evol. Microbiol.">
        <title>The Global Catalogue of Microorganisms (GCM) 10K type strain sequencing project: providing services to taxonomists for standard genome sequencing and annotation.</title>
        <authorList>
            <consortium name="The Broad Institute Genomics Platform"/>
            <consortium name="The Broad Institute Genome Sequencing Center for Infectious Disease"/>
            <person name="Wu L."/>
            <person name="Ma J."/>
        </authorList>
    </citation>
    <scope>NUCLEOTIDE SEQUENCE [LARGE SCALE GENOMIC DNA]</scope>
    <source>
        <strain evidence="8">CGMCC 1.16226</strain>
    </source>
</reference>
<evidence type="ECO:0000256" key="2">
    <source>
        <dbReference type="ARBA" id="ARBA00022723"/>
    </source>
</evidence>
<organism evidence="7 8">
    <name type="scientific">Mesorhizobium calcicola</name>
    <dbReference type="NCBI Taxonomy" id="1300310"/>
    <lineage>
        <taxon>Bacteria</taxon>
        <taxon>Pseudomonadati</taxon>
        <taxon>Pseudomonadota</taxon>
        <taxon>Alphaproteobacteria</taxon>
        <taxon>Hyphomicrobiales</taxon>
        <taxon>Phyllobacteriaceae</taxon>
        <taxon>Mesorhizobium</taxon>
    </lineage>
</organism>
<name>A0ABW4W788_9HYPH</name>
<keyword evidence="2" id="KW-0479">Metal-binding</keyword>
<dbReference type="Gene3D" id="3.40.140.10">
    <property type="entry name" value="Cytidine Deaminase, domain 2"/>
    <property type="match status" value="1"/>
</dbReference>
<gene>
    <name evidence="7" type="ORF">ACFSQT_01440</name>
</gene>
<dbReference type="Proteomes" id="UP001597349">
    <property type="component" value="Unassembled WGS sequence"/>
</dbReference>
<evidence type="ECO:0000256" key="1">
    <source>
        <dbReference type="ARBA" id="ARBA00022670"/>
    </source>
</evidence>
<proteinExistence type="predicted"/>
<evidence type="ECO:0000313" key="7">
    <source>
        <dbReference type="EMBL" id="MFD2051873.1"/>
    </source>
</evidence>
<accession>A0ABW4W788</accession>
<keyword evidence="5" id="KW-0482">Metalloprotease</keyword>
<comment type="caution">
    <text evidence="7">The sequence shown here is derived from an EMBL/GenBank/DDBJ whole genome shotgun (WGS) entry which is preliminary data.</text>
</comment>
<dbReference type="EMBL" id="JBHUGY010000003">
    <property type="protein sequence ID" value="MFD2051873.1"/>
    <property type="molecule type" value="Genomic_DNA"/>
</dbReference>
<dbReference type="SUPFAM" id="SSF102712">
    <property type="entry name" value="JAB1/MPN domain"/>
    <property type="match status" value="1"/>
</dbReference>
<dbReference type="Pfam" id="PF14464">
    <property type="entry name" value="Prok-JAB"/>
    <property type="match status" value="1"/>
</dbReference>
<keyword evidence="3" id="KW-0378">Hydrolase</keyword>
<keyword evidence="4" id="KW-0862">Zinc</keyword>
<feature type="domain" description="JAB" evidence="6">
    <location>
        <begin position="56"/>
        <end position="142"/>
    </location>
</feature>
<evidence type="ECO:0000256" key="5">
    <source>
        <dbReference type="ARBA" id="ARBA00023049"/>
    </source>
</evidence>
<sequence>MDGGLQGDEARRVGFRSDGATVAVALEDSTVIARFHCLTAQFSPDVLRVFDAHRQTGWFSKEAGGQLFADIKADLWLVLAATGPRSADRRGRFHFWPDRKAEQREIDRHFAAGLHYVGDWHTHPQNVPAPSQGDIVSIENVVRESTIYTSGLLLCIVGLAPFPEGLHVSFHA</sequence>
<dbReference type="InterPro" id="IPR028090">
    <property type="entry name" value="JAB_dom_prok"/>
</dbReference>
<keyword evidence="1" id="KW-0645">Protease</keyword>
<evidence type="ECO:0000256" key="4">
    <source>
        <dbReference type="ARBA" id="ARBA00022833"/>
    </source>
</evidence>
<evidence type="ECO:0000256" key="3">
    <source>
        <dbReference type="ARBA" id="ARBA00022801"/>
    </source>
</evidence>
<keyword evidence="8" id="KW-1185">Reference proteome</keyword>